<dbReference type="AlphaFoldDB" id="A0A845A4L2"/>
<dbReference type="Pfam" id="PF00534">
    <property type="entry name" value="Glycos_transf_1"/>
    <property type="match status" value="1"/>
</dbReference>
<protein>
    <submittedName>
        <fullName evidence="3">Glycosyltransferase</fullName>
    </submittedName>
</protein>
<name>A0A845A4L2_9SPHN</name>
<accession>A0A845A4L2</accession>
<feature type="domain" description="Glycosyltransferase subfamily 4-like N-terminal" evidence="2">
    <location>
        <begin position="18"/>
        <end position="148"/>
    </location>
</feature>
<keyword evidence="3" id="KW-0808">Transferase</keyword>
<dbReference type="InterPro" id="IPR001296">
    <property type="entry name" value="Glyco_trans_1"/>
</dbReference>
<evidence type="ECO:0000259" key="1">
    <source>
        <dbReference type="Pfam" id="PF00534"/>
    </source>
</evidence>
<dbReference type="SUPFAM" id="SSF53756">
    <property type="entry name" value="UDP-Glycosyltransferase/glycogen phosphorylase"/>
    <property type="match status" value="1"/>
</dbReference>
<evidence type="ECO:0000313" key="3">
    <source>
        <dbReference type="EMBL" id="MXO94362.1"/>
    </source>
</evidence>
<organism evidence="3 4">
    <name type="scientific">Aurantiacibacter arachoides</name>
    <dbReference type="NCBI Taxonomy" id="1850444"/>
    <lineage>
        <taxon>Bacteria</taxon>
        <taxon>Pseudomonadati</taxon>
        <taxon>Pseudomonadota</taxon>
        <taxon>Alphaproteobacteria</taxon>
        <taxon>Sphingomonadales</taxon>
        <taxon>Erythrobacteraceae</taxon>
        <taxon>Aurantiacibacter</taxon>
    </lineage>
</organism>
<dbReference type="Pfam" id="PF13439">
    <property type="entry name" value="Glyco_transf_4"/>
    <property type="match status" value="1"/>
</dbReference>
<gene>
    <name evidence="3" type="ORF">GRI62_12220</name>
</gene>
<dbReference type="EMBL" id="WTYH01000001">
    <property type="protein sequence ID" value="MXO94362.1"/>
    <property type="molecule type" value="Genomic_DNA"/>
</dbReference>
<reference evidence="3 4" key="1">
    <citation type="submission" date="2019-12" db="EMBL/GenBank/DDBJ databases">
        <title>Genomic-based taxomic classification of the family Erythrobacteraceae.</title>
        <authorList>
            <person name="Xu L."/>
        </authorList>
    </citation>
    <scope>NUCLEOTIDE SEQUENCE [LARGE SCALE GENOMIC DNA]</scope>
    <source>
        <strain evidence="3 4">RC4-10-4</strain>
    </source>
</reference>
<proteinExistence type="predicted"/>
<comment type="caution">
    <text evidence="3">The sequence shown here is derived from an EMBL/GenBank/DDBJ whole genome shotgun (WGS) entry which is preliminary data.</text>
</comment>
<sequence>MRIAHVAPVIYPVPPLAYGGTERVIADLATAQLAMGHEPVLFGPADSALGGVRVIGAYPSLAAHQREAQSALPPGFPAELEARQISDLLRHLPGFDVVHLHGSAHASGVCAALGLPTFRTIHWRADEADHREHFAAFPDERVIAISASQAAAVPAASLAGVVHHGLPEARYAVGSGEGGYLAFIGRMTDQKRPDRAIALAREVGLPLRLAGPIDPGNPAYFDRVVAPLLSPDVVHVGSITDAQKQPFLGDAAALVFPIDWPEPFGLVMIEAMACGTPVIAWNRGSVPEVVEDGVTGIVVATLAEAVARLPQVLALDRQVIRQRFEERFTAARMASAIAALYEVTLAQRSASDSRARSPSP</sequence>
<dbReference type="RefSeq" id="WP_131453588.1">
    <property type="nucleotide sequence ID" value="NZ_BMJK01000002.1"/>
</dbReference>
<evidence type="ECO:0000259" key="2">
    <source>
        <dbReference type="Pfam" id="PF13439"/>
    </source>
</evidence>
<dbReference type="OrthoDB" id="9801573at2"/>
<dbReference type="GO" id="GO:0016757">
    <property type="term" value="F:glycosyltransferase activity"/>
    <property type="evidence" value="ECO:0007669"/>
    <property type="project" value="InterPro"/>
</dbReference>
<feature type="domain" description="Glycosyl transferase family 1" evidence="1">
    <location>
        <begin position="180"/>
        <end position="308"/>
    </location>
</feature>
<dbReference type="PANTHER" id="PTHR12526">
    <property type="entry name" value="GLYCOSYLTRANSFERASE"/>
    <property type="match status" value="1"/>
</dbReference>
<dbReference type="Gene3D" id="3.40.50.2000">
    <property type="entry name" value="Glycogen Phosphorylase B"/>
    <property type="match status" value="2"/>
</dbReference>
<dbReference type="InterPro" id="IPR028098">
    <property type="entry name" value="Glyco_trans_4-like_N"/>
</dbReference>
<keyword evidence="4" id="KW-1185">Reference proteome</keyword>
<dbReference type="Proteomes" id="UP000460626">
    <property type="component" value="Unassembled WGS sequence"/>
</dbReference>
<evidence type="ECO:0000313" key="4">
    <source>
        <dbReference type="Proteomes" id="UP000460626"/>
    </source>
</evidence>
<dbReference type="PANTHER" id="PTHR12526:SF595">
    <property type="entry name" value="BLL5217 PROTEIN"/>
    <property type="match status" value="1"/>
</dbReference>